<dbReference type="EMBL" id="BGZK01000557">
    <property type="protein sequence ID" value="GBP50058.1"/>
    <property type="molecule type" value="Genomic_DNA"/>
</dbReference>
<reference evidence="10 11" key="1">
    <citation type="journal article" date="2019" name="Commun. Biol.">
        <title>The bagworm genome reveals a unique fibroin gene that provides high tensile strength.</title>
        <authorList>
            <person name="Kono N."/>
            <person name="Nakamura H."/>
            <person name="Ohtoshi R."/>
            <person name="Tomita M."/>
            <person name="Numata K."/>
            <person name="Arakawa K."/>
        </authorList>
    </citation>
    <scope>NUCLEOTIDE SEQUENCE [LARGE SCALE GENOMIC DNA]</scope>
</reference>
<keyword evidence="7" id="KW-0539">Nucleus</keyword>
<dbReference type="GO" id="GO:0008270">
    <property type="term" value="F:zinc ion binding"/>
    <property type="evidence" value="ECO:0007669"/>
    <property type="project" value="UniProtKB-KW"/>
</dbReference>
<feature type="domain" description="C2H2-type" evidence="9">
    <location>
        <begin position="52"/>
        <end position="79"/>
    </location>
</feature>
<feature type="domain" description="C2H2-type" evidence="9">
    <location>
        <begin position="106"/>
        <end position="133"/>
    </location>
</feature>
<keyword evidence="3" id="KW-0479">Metal-binding</keyword>
<evidence type="ECO:0000256" key="5">
    <source>
        <dbReference type="ARBA" id="ARBA00022771"/>
    </source>
</evidence>
<dbReference type="Proteomes" id="UP000299102">
    <property type="component" value="Unassembled WGS sequence"/>
</dbReference>
<evidence type="ECO:0000256" key="3">
    <source>
        <dbReference type="ARBA" id="ARBA00022723"/>
    </source>
</evidence>
<evidence type="ECO:0000256" key="8">
    <source>
        <dbReference type="PROSITE-ProRule" id="PRU00042"/>
    </source>
</evidence>
<proteinExistence type="inferred from homology"/>
<comment type="similarity">
    <text evidence="2">Belongs to the krueppel C2H2-type zinc-finger protein family.</text>
</comment>
<dbReference type="PANTHER" id="PTHR24406">
    <property type="entry name" value="TRANSCRIPTIONAL REPRESSOR CTCFL-RELATED"/>
    <property type="match status" value="1"/>
</dbReference>
<evidence type="ECO:0000256" key="2">
    <source>
        <dbReference type="ARBA" id="ARBA00006991"/>
    </source>
</evidence>
<keyword evidence="4" id="KW-0677">Repeat</keyword>
<evidence type="ECO:0000313" key="11">
    <source>
        <dbReference type="Proteomes" id="UP000299102"/>
    </source>
</evidence>
<evidence type="ECO:0000259" key="9">
    <source>
        <dbReference type="PROSITE" id="PS50157"/>
    </source>
</evidence>
<evidence type="ECO:0000313" key="10">
    <source>
        <dbReference type="EMBL" id="GBP50058.1"/>
    </source>
</evidence>
<dbReference type="InterPro" id="IPR036236">
    <property type="entry name" value="Znf_C2H2_sf"/>
</dbReference>
<name>A0A4C1WFC2_EUMVA</name>
<comment type="caution">
    <text evidence="10">The sequence shown here is derived from an EMBL/GenBank/DDBJ whole genome shotgun (WGS) entry which is preliminary data.</text>
</comment>
<keyword evidence="11" id="KW-1185">Reference proteome</keyword>
<dbReference type="STRING" id="151549.A0A4C1WFC2"/>
<evidence type="ECO:0000256" key="4">
    <source>
        <dbReference type="ARBA" id="ARBA00022737"/>
    </source>
</evidence>
<dbReference type="PROSITE" id="PS50157">
    <property type="entry name" value="ZINC_FINGER_C2H2_2"/>
    <property type="match status" value="2"/>
</dbReference>
<evidence type="ECO:0000256" key="1">
    <source>
        <dbReference type="ARBA" id="ARBA00004123"/>
    </source>
</evidence>
<sequence>MEEHHYENSCEESTKEKGRSACCGSAVTKCECKMETANIKLDTLTDGKCEVYKCEHCGYITDEKNHLIKHARTHMAKEPEQLNFKLRKRRRTAEKPYRCDRWERPYGCEQCDYRATHLTTLKAHMRIHTDGTPYNCKYCEYTTFDKERPGELEECTVAQLCGAVRYRRDDRRAPGALVRVTADTTVRAWNAQSIRVLQL</sequence>
<dbReference type="GO" id="GO:0005634">
    <property type="term" value="C:nucleus"/>
    <property type="evidence" value="ECO:0007669"/>
    <property type="project" value="UniProtKB-SubCell"/>
</dbReference>
<dbReference type="SMART" id="SM00355">
    <property type="entry name" value="ZnF_C2H2"/>
    <property type="match status" value="2"/>
</dbReference>
<keyword evidence="6" id="KW-0862">Zinc</keyword>
<dbReference type="SUPFAM" id="SSF57667">
    <property type="entry name" value="beta-beta-alpha zinc fingers"/>
    <property type="match status" value="2"/>
</dbReference>
<dbReference type="AlphaFoldDB" id="A0A4C1WFC2"/>
<organism evidence="10 11">
    <name type="scientific">Eumeta variegata</name>
    <name type="common">Bagworm moth</name>
    <name type="synonym">Eumeta japonica</name>
    <dbReference type="NCBI Taxonomy" id="151549"/>
    <lineage>
        <taxon>Eukaryota</taxon>
        <taxon>Metazoa</taxon>
        <taxon>Ecdysozoa</taxon>
        <taxon>Arthropoda</taxon>
        <taxon>Hexapoda</taxon>
        <taxon>Insecta</taxon>
        <taxon>Pterygota</taxon>
        <taxon>Neoptera</taxon>
        <taxon>Endopterygota</taxon>
        <taxon>Lepidoptera</taxon>
        <taxon>Glossata</taxon>
        <taxon>Ditrysia</taxon>
        <taxon>Tineoidea</taxon>
        <taxon>Psychidae</taxon>
        <taxon>Oiketicinae</taxon>
        <taxon>Eumeta</taxon>
    </lineage>
</organism>
<accession>A0A4C1WFC2</accession>
<evidence type="ECO:0000256" key="7">
    <source>
        <dbReference type="ARBA" id="ARBA00023242"/>
    </source>
</evidence>
<dbReference type="InterPro" id="IPR013087">
    <property type="entry name" value="Znf_C2H2_type"/>
</dbReference>
<dbReference type="OrthoDB" id="6077919at2759"/>
<dbReference type="Gene3D" id="3.30.160.60">
    <property type="entry name" value="Classic Zinc Finger"/>
    <property type="match status" value="2"/>
</dbReference>
<keyword evidence="5 8" id="KW-0863">Zinc-finger</keyword>
<protein>
    <submittedName>
        <fullName evidence="10">B-cell lymphoma 6 protein</fullName>
    </submittedName>
</protein>
<evidence type="ECO:0000256" key="6">
    <source>
        <dbReference type="ARBA" id="ARBA00022833"/>
    </source>
</evidence>
<dbReference type="InterPro" id="IPR050888">
    <property type="entry name" value="ZnF_C2H2-type_TF"/>
</dbReference>
<dbReference type="FunFam" id="3.30.160.60:FF:001627">
    <property type="entry name" value="Zinc finger protein 655"/>
    <property type="match status" value="1"/>
</dbReference>
<comment type="subcellular location">
    <subcellularLocation>
        <location evidence="1">Nucleus</location>
    </subcellularLocation>
</comment>
<gene>
    <name evidence="10" type="primary">BCL6</name>
    <name evidence="10" type="ORF">EVAR_39636_1</name>
</gene>